<keyword evidence="4 8" id="KW-0805">Transcription regulation</keyword>
<reference evidence="9 10" key="1">
    <citation type="journal article" date="2012" name="Eukaryot. Cell">
        <title>Genome sequence of the Trichosporon asahii environmental strain CBS 8904.</title>
        <authorList>
            <person name="Yang R.Y."/>
            <person name="Li H.T."/>
            <person name="Zhu H."/>
            <person name="Zhou G.P."/>
            <person name="Wang M."/>
            <person name="Wang L."/>
        </authorList>
    </citation>
    <scope>NUCLEOTIDE SEQUENCE [LARGE SCALE GENOMIC DNA]</scope>
    <source>
        <strain evidence="9 10">CBS 8904</strain>
    </source>
</reference>
<proteinExistence type="inferred from homology"/>
<dbReference type="OMA" id="MEENTYN"/>
<protein>
    <recommendedName>
        <fullName evidence="8">General transcription and DNA repair factor IIH subunit TFB5</fullName>
    </recommendedName>
</protein>
<evidence type="ECO:0000313" key="10">
    <source>
        <dbReference type="Proteomes" id="UP000006757"/>
    </source>
</evidence>
<evidence type="ECO:0000313" key="9">
    <source>
        <dbReference type="EMBL" id="EKD03410.1"/>
    </source>
</evidence>
<dbReference type="SMART" id="SM01395">
    <property type="entry name" value="Tbf5"/>
    <property type="match status" value="1"/>
</dbReference>
<dbReference type="InParanoid" id="K1VH13"/>
<comment type="function">
    <text evidence="8">In NER, TFIIH acts by opening DNA around the lesion to allow the excision of the damaged oligonucleotide and its replacement by a new DNA fragment. In transcription, TFIIH has an essential role in transcription initiation. When the pre-initiation complex (PIC) has been established, TFIIH is required for promoter opening and promoter escape.</text>
</comment>
<comment type="similarity">
    <text evidence="2 8">Belongs to the TFB5 family.</text>
</comment>
<evidence type="ECO:0000256" key="3">
    <source>
        <dbReference type="ARBA" id="ARBA00022763"/>
    </source>
</evidence>
<dbReference type="HOGENOM" id="CLU_166246_1_1_1"/>
<dbReference type="PANTHER" id="PTHR28580">
    <property type="entry name" value="GENERAL TRANSCRIPTION FACTOR IIH SUBUNIT 5"/>
    <property type="match status" value="1"/>
</dbReference>
<dbReference type="EMBL" id="AMBO01000252">
    <property type="protein sequence ID" value="EKD03410.1"/>
    <property type="molecule type" value="Genomic_DNA"/>
</dbReference>
<dbReference type="Pfam" id="PF06331">
    <property type="entry name" value="Tfb5"/>
    <property type="match status" value="1"/>
</dbReference>
<comment type="subcellular location">
    <subcellularLocation>
        <location evidence="1 8">Nucleus</location>
    </subcellularLocation>
</comment>
<keyword evidence="5 8" id="KW-0804">Transcription</keyword>
<keyword evidence="7 8" id="KW-0539">Nucleus</keyword>
<dbReference type="STRING" id="1220162.K1VH13"/>
<dbReference type="AlphaFoldDB" id="K1VH13"/>
<dbReference type="FunCoup" id="K1VH13">
    <property type="interactions" value="52"/>
</dbReference>
<keyword evidence="10" id="KW-1185">Reference proteome</keyword>
<evidence type="ECO:0000256" key="2">
    <source>
        <dbReference type="ARBA" id="ARBA00007470"/>
    </source>
</evidence>
<organism evidence="9 10">
    <name type="scientific">Trichosporon asahii var. asahii (strain CBS 8904)</name>
    <name type="common">Yeast</name>
    <dbReference type="NCBI Taxonomy" id="1220162"/>
    <lineage>
        <taxon>Eukaryota</taxon>
        <taxon>Fungi</taxon>
        <taxon>Dikarya</taxon>
        <taxon>Basidiomycota</taxon>
        <taxon>Agaricomycotina</taxon>
        <taxon>Tremellomycetes</taxon>
        <taxon>Trichosporonales</taxon>
        <taxon>Trichosporonaceae</taxon>
        <taxon>Trichosporon</taxon>
    </lineage>
</organism>
<dbReference type="GO" id="GO:0006294">
    <property type="term" value="P:nucleotide-excision repair, preincision complex assembly"/>
    <property type="evidence" value="ECO:0007669"/>
    <property type="project" value="TreeGrafter"/>
</dbReference>
<dbReference type="Proteomes" id="UP000006757">
    <property type="component" value="Unassembled WGS sequence"/>
</dbReference>
<comment type="subunit">
    <text evidence="8">Component of the 7-subunit TFIIH core complex.</text>
</comment>
<dbReference type="GO" id="GO:0000439">
    <property type="term" value="C:transcription factor TFIIH core complex"/>
    <property type="evidence" value="ECO:0007669"/>
    <property type="project" value="UniProtKB-UniRule"/>
</dbReference>
<dbReference type="PANTHER" id="PTHR28580:SF1">
    <property type="entry name" value="GENERAL TRANSCRIPTION FACTOR IIH SUBUNIT 5"/>
    <property type="match status" value="1"/>
</dbReference>
<evidence type="ECO:0000256" key="8">
    <source>
        <dbReference type="RuleBase" id="RU368032"/>
    </source>
</evidence>
<evidence type="ECO:0000256" key="5">
    <source>
        <dbReference type="ARBA" id="ARBA00023163"/>
    </source>
</evidence>
<accession>K1VH13</accession>
<dbReference type="eggNOG" id="ENOG502RDEI">
    <property type="taxonomic scope" value="Eukaryota"/>
</dbReference>
<comment type="caution">
    <text evidence="9">The sequence shown here is derived from an EMBL/GenBank/DDBJ whole genome shotgun (WGS) entry which is preliminary data.</text>
</comment>
<dbReference type="GO" id="GO:0005675">
    <property type="term" value="C:transcription factor TFIIH holo complex"/>
    <property type="evidence" value="ECO:0007669"/>
    <property type="project" value="TreeGrafter"/>
</dbReference>
<gene>
    <name evidence="9" type="ORF">A1Q2_02297</name>
</gene>
<evidence type="ECO:0000256" key="1">
    <source>
        <dbReference type="ARBA" id="ARBA00004123"/>
    </source>
</evidence>
<dbReference type="Gene3D" id="3.30.70.1220">
    <property type="entry name" value="TFB5-like"/>
    <property type="match status" value="1"/>
</dbReference>
<dbReference type="GO" id="GO:0006367">
    <property type="term" value="P:transcription initiation at RNA polymerase II promoter"/>
    <property type="evidence" value="ECO:0007669"/>
    <property type="project" value="UniProtKB-UniRule"/>
</dbReference>
<evidence type="ECO:0000256" key="4">
    <source>
        <dbReference type="ARBA" id="ARBA00023015"/>
    </source>
</evidence>
<dbReference type="InterPro" id="IPR009400">
    <property type="entry name" value="TFIIH_TTDA/Tfb5"/>
</dbReference>
<sequence length="76" mass="8541">MDDPYTVKAQSGSLITCDSAAKQILLHLDSQRTGNYKFISADIDETHLLVRTEAVEEIKAALQEELEKNTYVKVKD</sequence>
<dbReference type="InterPro" id="IPR035935">
    <property type="entry name" value="TFB5-like_sf"/>
</dbReference>
<keyword evidence="3 8" id="KW-0227">DNA damage</keyword>
<keyword evidence="6 8" id="KW-0234">DNA repair</keyword>
<name>K1VH13_TRIAC</name>
<dbReference type="OrthoDB" id="354at2759"/>
<dbReference type="SUPFAM" id="SSF142897">
    <property type="entry name" value="TFB5-like"/>
    <property type="match status" value="1"/>
</dbReference>
<evidence type="ECO:0000256" key="7">
    <source>
        <dbReference type="ARBA" id="ARBA00023242"/>
    </source>
</evidence>
<evidence type="ECO:0000256" key="6">
    <source>
        <dbReference type="ARBA" id="ARBA00023204"/>
    </source>
</evidence>